<sequence>MGYVRNPKGTTLPGRPSTTGTGYPSTQVGADSTFNPFASFRRRNEVTGENGLRVGQSPTARHLPTPSDGPYSDIRCVEDRWWWYPNCRSANADHCMEMATAHGHMAYRSTGAAFDCTLPIALLDTCTSITTNSNFSDGGFNNSFGGASVLRLSNDSGVAQPGFHRSPSACSVHVGVTAEGTAQGYLSTGLLPQPRTPPGDSSSPRIPQAMGQGSVPTHAAGADDHGHASSIDSTTNHGGSNMPTVGAHTLVARTHAERPRHAYARVWLTQKFLRSSRLTLKVKDAPDFMGRQYFTCGSAQPSRALDTIDEISNSPVQRRLFWVDLTQNFLLAGIPSKLISPLTSHGFRRGFVASALALGASHNGISTVLGIAEGSVKSCVRDIIPTHADSFFNADLAPPGTTVTGSTTT</sequence>
<dbReference type="Proteomes" id="UP000054560">
    <property type="component" value="Unassembled WGS sequence"/>
</dbReference>
<proteinExistence type="predicted"/>
<name>A0A0L0FXL6_9EUKA</name>
<reference evidence="2 3" key="1">
    <citation type="submission" date="2011-02" db="EMBL/GenBank/DDBJ databases">
        <title>The Genome Sequence of Sphaeroforma arctica JP610.</title>
        <authorList>
            <consortium name="The Broad Institute Genome Sequencing Platform"/>
            <person name="Russ C."/>
            <person name="Cuomo C."/>
            <person name="Young S.K."/>
            <person name="Zeng Q."/>
            <person name="Gargeya S."/>
            <person name="Alvarado L."/>
            <person name="Berlin A."/>
            <person name="Chapman S.B."/>
            <person name="Chen Z."/>
            <person name="Freedman E."/>
            <person name="Gellesch M."/>
            <person name="Goldberg J."/>
            <person name="Griggs A."/>
            <person name="Gujja S."/>
            <person name="Heilman E."/>
            <person name="Heiman D."/>
            <person name="Howarth C."/>
            <person name="Mehta T."/>
            <person name="Neiman D."/>
            <person name="Pearson M."/>
            <person name="Roberts A."/>
            <person name="Saif S."/>
            <person name="Shea T."/>
            <person name="Shenoy N."/>
            <person name="Sisk P."/>
            <person name="Stolte C."/>
            <person name="Sykes S."/>
            <person name="White J."/>
            <person name="Yandava C."/>
            <person name="Burger G."/>
            <person name="Gray M.W."/>
            <person name="Holland P.W.H."/>
            <person name="King N."/>
            <person name="Lang F.B.F."/>
            <person name="Roger A.J."/>
            <person name="Ruiz-Trillo I."/>
            <person name="Haas B."/>
            <person name="Nusbaum C."/>
            <person name="Birren B."/>
        </authorList>
    </citation>
    <scope>NUCLEOTIDE SEQUENCE [LARGE SCALE GENOMIC DNA]</scope>
    <source>
        <strain evidence="2 3">JP610</strain>
    </source>
</reference>
<dbReference type="RefSeq" id="XP_014155462.1">
    <property type="nucleotide sequence ID" value="XM_014299987.1"/>
</dbReference>
<accession>A0A0L0FXL6</accession>
<evidence type="ECO:0000313" key="2">
    <source>
        <dbReference type="EMBL" id="KNC81560.1"/>
    </source>
</evidence>
<gene>
    <name evidence="2" type="ORF">SARC_06117</name>
</gene>
<dbReference type="AlphaFoldDB" id="A0A0L0FXL6"/>
<evidence type="ECO:0000313" key="3">
    <source>
        <dbReference type="Proteomes" id="UP000054560"/>
    </source>
</evidence>
<evidence type="ECO:0000256" key="1">
    <source>
        <dbReference type="SAM" id="MobiDB-lite"/>
    </source>
</evidence>
<organism evidence="2 3">
    <name type="scientific">Sphaeroforma arctica JP610</name>
    <dbReference type="NCBI Taxonomy" id="667725"/>
    <lineage>
        <taxon>Eukaryota</taxon>
        <taxon>Ichthyosporea</taxon>
        <taxon>Ichthyophonida</taxon>
        <taxon>Sphaeroforma</taxon>
    </lineage>
</organism>
<feature type="region of interest" description="Disordered" evidence="1">
    <location>
        <begin position="187"/>
        <end position="242"/>
    </location>
</feature>
<keyword evidence="3" id="KW-1185">Reference proteome</keyword>
<feature type="region of interest" description="Disordered" evidence="1">
    <location>
        <begin position="1"/>
        <end position="29"/>
    </location>
</feature>
<dbReference type="GeneID" id="25906621"/>
<protein>
    <submittedName>
        <fullName evidence="2">Uncharacterized protein</fullName>
    </submittedName>
</protein>
<dbReference type="EMBL" id="KQ242020">
    <property type="protein sequence ID" value="KNC81560.1"/>
    <property type="molecule type" value="Genomic_DNA"/>
</dbReference>
<feature type="region of interest" description="Disordered" evidence="1">
    <location>
        <begin position="45"/>
        <end position="66"/>
    </location>
</feature>
<feature type="compositionally biased region" description="Polar residues" evidence="1">
    <location>
        <begin position="16"/>
        <end position="29"/>
    </location>
</feature>
<feature type="compositionally biased region" description="Polar residues" evidence="1">
    <location>
        <begin position="230"/>
        <end position="242"/>
    </location>
</feature>